<keyword evidence="4" id="KW-1185">Reference proteome</keyword>
<name>A0A6J5D842_9BURK</name>
<dbReference type="NCBIfam" id="TIGR03349">
    <property type="entry name" value="IV_VI_DotU"/>
    <property type="match status" value="1"/>
</dbReference>
<dbReference type="Pfam" id="PF09850">
    <property type="entry name" value="DotU"/>
    <property type="match status" value="1"/>
</dbReference>
<proteinExistence type="predicted"/>
<dbReference type="EMBL" id="CADIKH010000004">
    <property type="protein sequence ID" value="CAB3749551.1"/>
    <property type="molecule type" value="Genomic_DNA"/>
</dbReference>
<evidence type="ECO:0000256" key="1">
    <source>
        <dbReference type="SAM" id="Phobius"/>
    </source>
</evidence>
<protein>
    <recommendedName>
        <fullName evidence="2">Type IV / VI secretion system DotU domain-containing protein</fullName>
    </recommendedName>
</protein>
<dbReference type="Proteomes" id="UP000494363">
    <property type="component" value="Unassembled WGS sequence"/>
</dbReference>
<evidence type="ECO:0000313" key="4">
    <source>
        <dbReference type="Proteomes" id="UP000494363"/>
    </source>
</evidence>
<dbReference type="InterPro" id="IPR017732">
    <property type="entry name" value="T4/T6SS_DotU"/>
</dbReference>
<accession>A0A6J5D842</accession>
<dbReference type="AlphaFoldDB" id="A0A6J5D842"/>
<evidence type="ECO:0000259" key="2">
    <source>
        <dbReference type="Pfam" id="PF09850"/>
    </source>
</evidence>
<keyword evidence="1" id="KW-1133">Transmembrane helix</keyword>
<dbReference type="PANTHER" id="PTHR38033">
    <property type="entry name" value="MEMBRANE PROTEIN-RELATED"/>
    <property type="match status" value="1"/>
</dbReference>
<dbReference type="RefSeq" id="WP_343052856.1">
    <property type="nucleotide sequence ID" value="NZ_CADIKH010000004.1"/>
</dbReference>
<organism evidence="3 4">
    <name type="scientific">Paraburkholderia humisilvae</name>
    <dbReference type="NCBI Taxonomy" id="627669"/>
    <lineage>
        <taxon>Bacteria</taxon>
        <taxon>Pseudomonadati</taxon>
        <taxon>Pseudomonadota</taxon>
        <taxon>Betaproteobacteria</taxon>
        <taxon>Burkholderiales</taxon>
        <taxon>Burkholderiaceae</taxon>
        <taxon>Paraburkholderia</taxon>
    </lineage>
</organism>
<dbReference type="InterPro" id="IPR038522">
    <property type="entry name" value="T4/T6SS_DotU_sf"/>
</dbReference>
<keyword evidence="1" id="KW-0472">Membrane</keyword>
<evidence type="ECO:0000313" key="3">
    <source>
        <dbReference type="EMBL" id="CAB3749551.1"/>
    </source>
</evidence>
<gene>
    <name evidence="3" type="ORF">LMG29542_01026</name>
</gene>
<keyword evidence="1" id="KW-0812">Transmembrane</keyword>
<dbReference type="PANTHER" id="PTHR38033:SF1">
    <property type="entry name" value="DOTU FAMILY TYPE IV_VI SECRETION SYSTEM PROTEIN"/>
    <property type="match status" value="1"/>
</dbReference>
<feature type="transmembrane region" description="Helical" evidence="1">
    <location>
        <begin position="216"/>
        <end position="236"/>
    </location>
</feature>
<feature type="domain" description="Type IV / VI secretion system DotU" evidence="2">
    <location>
        <begin position="31"/>
        <end position="235"/>
    </location>
</feature>
<dbReference type="Gene3D" id="1.25.40.590">
    <property type="entry name" value="Type IV / VI secretion system, DotU"/>
    <property type="match status" value="1"/>
</dbReference>
<reference evidence="3 4" key="1">
    <citation type="submission" date="2020-04" db="EMBL/GenBank/DDBJ databases">
        <authorList>
            <person name="De Canck E."/>
        </authorList>
    </citation>
    <scope>NUCLEOTIDE SEQUENCE [LARGE SCALE GENOMIC DNA]</scope>
    <source>
        <strain evidence="3 4">LMG 29542</strain>
    </source>
</reference>
<sequence>MNRFDFAHGQTRLMDQVDQSTGATHPSSQHMRSLLRDTALLVTQLTTSGTTRSFDDVRKESEQLIDAFSAALEHRGYPNDVREDALLAQCGLLDESALTHLPVDQRSKWDAQPLQVQRTDRHDAGERVFERLEQRMREASPNAELLEYYAAILALGFVGRYASPRWKSSGPGEGEAHRAALIATLNAQLDTLRSERHRPFVVDRSGWRIADWFYRLSPWAIACSAGAAAVVVWLVWNAALDAKLAHLVSQAVRQ</sequence>